<protein>
    <recommendedName>
        <fullName evidence="3 12">Ribokinase</fullName>
        <shortName evidence="12">RK</shortName>
        <ecNumber evidence="2 12">2.7.1.15</ecNumber>
    </recommendedName>
</protein>
<comment type="caution">
    <text evidence="14">The sequence shown here is derived from an EMBL/GenBank/DDBJ whole genome shotgun (WGS) entry which is preliminary data.</text>
</comment>
<dbReference type="InterPro" id="IPR011611">
    <property type="entry name" value="PfkB_dom"/>
</dbReference>
<feature type="binding site" evidence="12">
    <location>
        <position position="185"/>
    </location>
    <ligand>
        <name>ATP</name>
        <dbReference type="ChEBI" id="CHEBI:30616"/>
    </ligand>
</feature>
<keyword evidence="6 12" id="KW-0547">Nucleotide-binding</keyword>
<evidence type="ECO:0000313" key="14">
    <source>
        <dbReference type="EMBL" id="MBO8471386.1"/>
    </source>
</evidence>
<feature type="domain" description="Carbohydrate kinase PfkB" evidence="13">
    <location>
        <begin position="4"/>
        <end position="295"/>
    </location>
</feature>
<feature type="binding site" evidence="12">
    <location>
        <begin position="221"/>
        <end position="226"/>
    </location>
    <ligand>
        <name>ATP</name>
        <dbReference type="ChEBI" id="CHEBI:30616"/>
    </ligand>
</feature>
<keyword evidence="7 12" id="KW-0418">Kinase</keyword>
<comment type="activity regulation">
    <text evidence="12">Activated by a monovalent cation that binds near, but not in, the active site. The most likely occupant of the site in vivo is potassium. Ion binding induces a conformational change that may alter substrate affinity.</text>
</comment>
<organism evidence="14 15">
    <name type="scientific">Candidatus Cryptobacteroides faecavium</name>
    <dbReference type="NCBI Taxonomy" id="2840762"/>
    <lineage>
        <taxon>Bacteria</taxon>
        <taxon>Pseudomonadati</taxon>
        <taxon>Bacteroidota</taxon>
        <taxon>Bacteroidia</taxon>
        <taxon>Bacteroidales</taxon>
        <taxon>Candidatus Cryptobacteroides</taxon>
    </lineage>
</organism>
<proteinExistence type="inferred from homology"/>
<evidence type="ECO:0000256" key="10">
    <source>
        <dbReference type="ARBA" id="ARBA00022958"/>
    </source>
</evidence>
<feature type="binding site" evidence="12">
    <location>
        <position position="254"/>
    </location>
    <ligand>
        <name>substrate</name>
    </ligand>
</feature>
<evidence type="ECO:0000256" key="4">
    <source>
        <dbReference type="ARBA" id="ARBA00022679"/>
    </source>
</evidence>
<dbReference type="InterPro" id="IPR011877">
    <property type="entry name" value="Ribokinase"/>
</dbReference>
<dbReference type="CDD" id="cd01174">
    <property type="entry name" value="ribokinase"/>
    <property type="match status" value="1"/>
</dbReference>
<feature type="binding site" evidence="12">
    <location>
        <position position="293"/>
    </location>
    <ligand>
        <name>K(+)</name>
        <dbReference type="ChEBI" id="CHEBI:29103"/>
    </ligand>
</feature>
<dbReference type="PRINTS" id="PR00990">
    <property type="entry name" value="RIBOKINASE"/>
</dbReference>
<comment type="subunit">
    <text evidence="12">Homodimer.</text>
</comment>
<evidence type="ECO:0000313" key="15">
    <source>
        <dbReference type="Proteomes" id="UP000823603"/>
    </source>
</evidence>
<evidence type="ECO:0000256" key="11">
    <source>
        <dbReference type="ARBA" id="ARBA00023277"/>
    </source>
</evidence>
<evidence type="ECO:0000256" key="2">
    <source>
        <dbReference type="ARBA" id="ARBA00012035"/>
    </source>
</evidence>
<feature type="binding site" evidence="12">
    <location>
        <position position="141"/>
    </location>
    <ligand>
        <name>substrate</name>
    </ligand>
</feature>
<dbReference type="GO" id="GO:0005829">
    <property type="term" value="C:cytosol"/>
    <property type="evidence" value="ECO:0007669"/>
    <property type="project" value="TreeGrafter"/>
</dbReference>
<feature type="binding site" evidence="12">
    <location>
        <begin position="13"/>
        <end position="15"/>
    </location>
    <ligand>
        <name>substrate</name>
    </ligand>
</feature>
<feature type="binding site" evidence="12">
    <location>
        <position position="287"/>
    </location>
    <ligand>
        <name>K(+)</name>
        <dbReference type="ChEBI" id="CHEBI:29103"/>
    </ligand>
</feature>
<keyword evidence="5 12" id="KW-0479">Metal-binding</keyword>
<evidence type="ECO:0000256" key="3">
    <source>
        <dbReference type="ARBA" id="ARBA00016943"/>
    </source>
</evidence>
<feature type="active site" description="Proton acceptor" evidence="12">
    <location>
        <position position="254"/>
    </location>
</feature>
<dbReference type="EMBL" id="JADIMB010000091">
    <property type="protein sequence ID" value="MBO8471386.1"/>
    <property type="molecule type" value="Genomic_DNA"/>
</dbReference>
<keyword evidence="10 12" id="KW-0630">Potassium</keyword>
<dbReference type="SUPFAM" id="SSF53613">
    <property type="entry name" value="Ribokinase-like"/>
    <property type="match status" value="1"/>
</dbReference>
<feature type="binding site" evidence="12">
    <location>
        <position position="284"/>
    </location>
    <ligand>
        <name>K(+)</name>
        <dbReference type="ChEBI" id="CHEBI:29103"/>
    </ligand>
</feature>
<feature type="binding site" evidence="12">
    <location>
        <position position="289"/>
    </location>
    <ligand>
        <name>K(+)</name>
        <dbReference type="ChEBI" id="CHEBI:29103"/>
    </ligand>
</feature>
<comment type="cofactor">
    <cofactor evidence="12">
        <name>Mg(2+)</name>
        <dbReference type="ChEBI" id="CHEBI:18420"/>
    </cofactor>
    <text evidence="12">Requires a divalent cation, most likely magnesium in vivo, as an electrophilic catalyst to aid phosphoryl group transfer. It is the chelate of the metal and the nucleotide that is the actual substrate.</text>
</comment>
<comment type="caution">
    <text evidence="12">Lacks conserved residue(s) required for the propagation of feature annotation.</text>
</comment>
<dbReference type="PANTHER" id="PTHR10584:SF166">
    <property type="entry name" value="RIBOKINASE"/>
    <property type="match status" value="1"/>
</dbReference>
<reference evidence="14" key="1">
    <citation type="submission" date="2020-10" db="EMBL/GenBank/DDBJ databases">
        <authorList>
            <person name="Gilroy R."/>
        </authorList>
    </citation>
    <scope>NUCLEOTIDE SEQUENCE</scope>
    <source>
        <strain evidence="14">B2-22910</strain>
    </source>
</reference>
<comment type="similarity">
    <text evidence="1">Belongs to the carbohydrate kinase pfkB family.</text>
</comment>
<keyword evidence="11 12" id="KW-0119">Carbohydrate metabolism</keyword>
<feature type="binding site" evidence="12">
    <location>
        <position position="248"/>
    </location>
    <ligand>
        <name>K(+)</name>
        <dbReference type="ChEBI" id="CHEBI:29103"/>
    </ligand>
</feature>
<reference evidence="14" key="2">
    <citation type="journal article" date="2021" name="PeerJ">
        <title>Extensive microbial diversity within the chicken gut microbiome revealed by metagenomics and culture.</title>
        <authorList>
            <person name="Gilroy R."/>
            <person name="Ravi A."/>
            <person name="Getino M."/>
            <person name="Pursley I."/>
            <person name="Horton D.L."/>
            <person name="Alikhan N.F."/>
            <person name="Baker D."/>
            <person name="Gharbi K."/>
            <person name="Hall N."/>
            <person name="Watson M."/>
            <person name="Adriaenssens E.M."/>
            <person name="Foster-Nyarko E."/>
            <person name="Jarju S."/>
            <person name="Secka A."/>
            <person name="Antonio M."/>
            <person name="Oren A."/>
            <person name="Chaudhuri R.R."/>
            <person name="La Ragione R."/>
            <person name="Hildebrand F."/>
            <person name="Pallen M.J."/>
        </authorList>
    </citation>
    <scope>NUCLEOTIDE SEQUENCE</scope>
    <source>
        <strain evidence="14">B2-22910</strain>
    </source>
</reference>
<dbReference type="PANTHER" id="PTHR10584">
    <property type="entry name" value="SUGAR KINASE"/>
    <property type="match status" value="1"/>
</dbReference>
<sequence>MKRNKIIVIGSSNTDMTVKTSRLPGPGETVMGGTFSMGGGGKGANQAVAVSRLGGNAEFVCKVGDDIFGRASVQRYREEGIITSHVMTSPQPSGVALIYVDDHAENCIAVAPGANYDLKPEDISSIGQSISEAAIMLLQLEIPLETVVAAAMAAREADVKVVLNPAPAQALPDGLYRDTYLIIPNETEAQALTGVQIDSPESAAEAARILQVKGAANVIITMGAKGSSVTDSGGRTEFIPAVRVQAKDTTAAGDTFCGAVCVALADGKSLTEAAGFATRASALSVQRIGAQQSIPYIREL</sequence>
<evidence type="ECO:0000256" key="5">
    <source>
        <dbReference type="ARBA" id="ARBA00022723"/>
    </source>
</evidence>
<keyword evidence="4 12" id="KW-0808">Transferase</keyword>
<dbReference type="Proteomes" id="UP000823603">
    <property type="component" value="Unassembled WGS sequence"/>
</dbReference>
<evidence type="ECO:0000256" key="12">
    <source>
        <dbReference type="HAMAP-Rule" id="MF_01987"/>
    </source>
</evidence>
<feature type="binding site" evidence="12">
    <location>
        <position position="250"/>
    </location>
    <ligand>
        <name>K(+)</name>
        <dbReference type="ChEBI" id="CHEBI:29103"/>
    </ligand>
</feature>
<evidence type="ECO:0000259" key="13">
    <source>
        <dbReference type="Pfam" id="PF00294"/>
    </source>
</evidence>
<dbReference type="HAMAP" id="MF_01987">
    <property type="entry name" value="Ribokinase"/>
    <property type="match status" value="1"/>
</dbReference>
<dbReference type="InterPro" id="IPR002139">
    <property type="entry name" value="Ribo/fructo_kinase"/>
</dbReference>
<dbReference type="GO" id="GO:0019303">
    <property type="term" value="P:D-ribose catabolic process"/>
    <property type="evidence" value="ECO:0007669"/>
    <property type="project" value="UniProtKB-UniRule"/>
</dbReference>
<dbReference type="EC" id="2.7.1.15" evidence="2 12"/>
<evidence type="ECO:0000256" key="9">
    <source>
        <dbReference type="ARBA" id="ARBA00022842"/>
    </source>
</evidence>
<comment type="function">
    <text evidence="12">Catalyzes the phosphorylation of ribose at O-5 in a reaction requiring ATP and magnesium. The resulting D-ribose-5-phosphate can then be used either for sythesis of nucleotides, histidine, and tryptophan, or as a component of the pentose phosphate pathway.</text>
</comment>
<keyword evidence="12" id="KW-0963">Cytoplasm</keyword>
<comment type="catalytic activity">
    <reaction evidence="12">
        <text>D-ribose + ATP = D-ribose 5-phosphate + ADP + H(+)</text>
        <dbReference type="Rhea" id="RHEA:13697"/>
        <dbReference type="ChEBI" id="CHEBI:15378"/>
        <dbReference type="ChEBI" id="CHEBI:30616"/>
        <dbReference type="ChEBI" id="CHEBI:47013"/>
        <dbReference type="ChEBI" id="CHEBI:78346"/>
        <dbReference type="ChEBI" id="CHEBI:456216"/>
        <dbReference type="EC" id="2.7.1.15"/>
    </reaction>
</comment>
<dbReference type="GO" id="GO:0046872">
    <property type="term" value="F:metal ion binding"/>
    <property type="evidence" value="ECO:0007669"/>
    <property type="project" value="UniProtKB-KW"/>
</dbReference>
<keyword evidence="9 12" id="KW-0460">Magnesium</keyword>
<dbReference type="GO" id="GO:0005524">
    <property type="term" value="F:ATP binding"/>
    <property type="evidence" value="ECO:0007669"/>
    <property type="project" value="UniProtKB-UniRule"/>
</dbReference>
<evidence type="ECO:0000256" key="7">
    <source>
        <dbReference type="ARBA" id="ARBA00022777"/>
    </source>
</evidence>
<comment type="subcellular location">
    <subcellularLocation>
        <location evidence="12">Cytoplasm</location>
    </subcellularLocation>
</comment>
<dbReference type="InterPro" id="IPR029056">
    <property type="entry name" value="Ribokinase-like"/>
</dbReference>
<evidence type="ECO:0000256" key="1">
    <source>
        <dbReference type="ARBA" id="ARBA00005380"/>
    </source>
</evidence>
<evidence type="ECO:0000256" key="6">
    <source>
        <dbReference type="ARBA" id="ARBA00022741"/>
    </source>
</evidence>
<dbReference type="GO" id="GO:0004747">
    <property type="term" value="F:ribokinase activity"/>
    <property type="evidence" value="ECO:0007669"/>
    <property type="project" value="UniProtKB-UniRule"/>
</dbReference>
<comment type="similarity">
    <text evidence="12">Belongs to the carbohydrate kinase PfkB family. Ribokinase subfamily.</text>
</comment>
<dbReference type="Gene3D" id="3.40.1190.20">
    <property type="match status" value="1"/>
</dbReference>
<feature type="binding site" evidence="12">
    <location>
        <begin position="41"/>
        <end position="45"/>
    </location>
    <ligand>
        <name>substrate</name>
    </ligand>
</feature>
<dbReference type="InterPro" id="IPR002173">
    <property type="entry name" value="Carboh/pur_kinase_PfkB_CS"/>
</dbReference>
<name>A0A9D9IGU0_9BACT</name>
<dbReference type="NCBIfam" id="TIGR02152">
    <property type="entry name" value="D_ribokin_bact"/>
    <property type="match status" value="1"/>
</dbReference>
<accession>A0A9D9IGU0</accession>
<dbReference type="Pfam" id="PF00294">
    <property type="entry name" value="PfkB"/>
    <property type="match status" value="1"/>
</dbReference>
<dbReference type="PROSITE" id="PS00583">
    <property type="entry name" value="PFKB_KINASES_1"/>
    <property type="match status" value="1"/>
</dbReference>
<comment type="pathway">
    <text evidence="12">Carbohydrate metabolism; D-ribose degradation; D-ribose 5-phosphate from beta-D-ribopyranose: step 2/2.</text>
</comment>
<dbReference type="AlphaFoldDB" id="A0A9D9IGU0"/>
<keyword evidence="8 12" id="KW-0067">ATP-binding</keyword>
<feature type="binding site" evidence="12">
    <location>
        <begin position="253"/>
        <end position="254"/>
    </location>
    <ligand>
        <name>ATP</name>
        <dbReference type="ChEBI" id="CHEBI:30616"/>
    </ligand>
</feature>
<gene>
    <name evidence="12 14" type="primary">rbsK</name>
    <name evidence="14" type="ORF">IAB82_06280</name>
</gene>
<evidence type="ECO:0000256" key="8">
    <source>
        <dbReference type="ARBA" id="ARBA00022840"/>
    </source>
</evidence>